<evidence type="ECO:0000256" key="2">
    <source>
        <dbReference type="SAM" id="SignalP"/>
    </source>
</evidence>
<dbReference type="EMBL" id="FTPL01000002">
    <property type="protein sequence ID" value="SIT79960.1"/>
    <property type="molecule type" value="Genomic_DNA"/>
</dbReference>
<evidence type="ECO:0000313" key="4">
    <source>
        <dbReference type="Proteomes" id="UP000187550"/>
    </source>
</evidence>
<organism evidence="3 4">
    <name type="scientific">Edaphobacillus lindanitolerans</name>
    <dbReference type="NCBI Taxonomy" id="550447"/>
    <lineage>
        <taxon>Bacteria</taxon>
        <taxon>Bacillati</taxon>
        <taxon>Bacillota</taxon>
        <taxon>Bacilli</taxon>
        <taxon>Bacillales</taxon>
        <taxon>Bacillaceae</taxon>
        <taxon>Edaphobacillus</taxon>
    </lineage>
</organism>
<accession>A0A1U7PLU2</accession>
<feature type="chain" id="PRO_5038807984" evidence="2">
    <location>
        <begin position="25"/>
        <end position="176"/>
    </location>
</feature>
<dbReference type="AlphaFoldDB" id="A0A1U7PLU2"/>
<name>A0A1U7PLU2_9BACI</name>
<sequence length="176" mass="18919">MKKYMLSLSALALAFGLSACGKTADEDPSFTENGHEENDMGVPADTDEDKKNDTNTEDQEGTSKKSQEGVTLEVNQEAADKVKTVDGVDDATVLVADDDAFVTVVLSQGAEETSILQSEIEDAAKSVVPDKTVHISADEEAAKGVKGYADRTGEDAEGAYDEFKEKAKDWFPDMKE</sequence>
<keyword evidence="3" id="KW-0449">Lipoprotein</keyword>
<dbReference type="RefSeq" id="WP_076757570.1">
    <property type="nucleotide sequence ID" value="NZ_FTPL01000002.1"/>
</dbReference>
<gene>
    <name evidence="3" type="ORF">SAMN05428946_1273</name>
</gene>
<evidence type="ECO:0000256" key="1">
    <source>
        <dbReference type="SAM" id="MobiDB-lite"/>
    </source>
</evidence>
<proteinExistence type="predicted"/>
<evidence type="ECO:0000313" key="3">
    <source>
        <dbReference type="EMBL" id="SIT79960.1"/>
    </source>
</evidence>
<feature type="region of interest" description="Disordered" evidence="1">
    <location>
        <begin position="22"/>
        <end position="74"/>
    </location>
</feature>
<dbReference type="Pfam" id="PF09580">
    <property type="entry name" value="Spore_YhcN_YlaJ"/>
    <property type="match status" value="1"/>
</dbReference>
<dbReference type="Proteomes" id="UP000187550">
    <property type="component" value="Unassembled WGS sequence"/>
</dbReference>
<keyword evidence="2" id="KW-0732">Signal</keyword>
<reference evidence="4" key="1">
    <citation type="submission" date="2017-01" db="EMBL/GenBank/DDBJ databases">
        <authorList>
            <person name="Varghese N."/>
            <person name="Submissions S."/>
        </authorList>
    </citation>
    <scope>NUCLEOTIDE SEQUENCE [LARGE SCALE GENOMIC DNA]</scope>
    <source>
        <strain evidence="4">MNA4</strain>
    </source>
</reference>
<dbReference type="PROSITE" id="PS51257">
    <property type="entry name" value="PROKAR_LIPOPROTEIN"/>
    <property type="match status" value="1"/>
</dbReference>
<dbReference type="STRING" id="550447.SAMN05428946_1273"/>
<protein>
    <submittedName>
        <fullName evidence="3">Sporulation lipoprotein, YhcN/YlaJ family</fullName>
    </submittedName>
</protein>
<keyword evidence="4" id="KW-1185">Reference proteome</keyword>
<dbReference type="InterPro" id="IPR019076">
    <property type="entry name" value="Spore_lipoprot_YhcN/YlaJ-like"/>
</dbReference>
<feature type="signal peptide" evidence="2">
    <location>
        <begin position="1"/>
        <end position="24"/>
    </location>
</feature>